<dbReference type="AlphaFoldDB" id="A0A1M5A8C1"/>
<proteinExistence type="predicted"/>
<sequence length="50" mass="6123">MTEKERRAILYRVARNRRNGLHLKSDDHLERSVKESRQWRESIELKSSRT</sequence>
<keyword evidence="2" id="KW-1185">Reference proteome</keyword>
<organism evidence="1 2">
    <name type="scientific">Vibrio gazogenes DSM 21264 = NBRC 103151</name>
    <dbReference type="NCBI Taxonomy" id="1123492"/>
    <lineage>
        <taxon>Bacteria</taxon>
        <taxon>Pseudomonadati</taxon>
        <taxon>Pseudomonadota</taxon>
        <taxon>Gammaproteobacteria</taxon>
        <taxon>Vibrionales</taxon>
        <taxon>Vibrionaceae</taxon>
        <taxon>Vibrio</taxon>
    </lineage>
</organism>
<evidence type="ECO:0000313" key="1">
    <source>
        <dbReference type="EMBL" id="SHF26499.1"/>
    </source>
</evidence>
<name>A0A1M5A8C1_VIBGA</name>
<accession>A0A1M5A8C1</accession>
<dbReference type="Proteomes" id="UP000184159">
    <property type="component" value="Unassembled WGS sequence"/>
</dbReference>
<protein>
    <submittedName>
        <fullName evidence="1">Uncharacterized protein</fullName>
    </submittedName>
</protein>
<gene>
    <name evidence="1" type="ORF">SAMN02745781_01853</name>
</gene>
<dbReference type="EMBL" id="FQUH01000007">
    <property type="protein sequence ID" value="SHF26499.1"/>
    <property type="molecule type" value="Genomic_DNA"/>
</dbReference>
<evidence type="ECO:0000313" key="2">
    <source>
        <dbReference type="Proteomes" id="UP000184159"/>
    </source>
</evidence>
<reference evidence="2" key="1">
    <citation type="submission" date="2016-11" db="EMBL/GenBank/DDBJ databases">
        <authorList>
            <person name="Varghese N."/>
            <person name="Submissions S."/>
        </authorList>
    </citation>
    <scope>NUCLEOTIDE SEQUENCE [LARGE SCALE GENOMIC DNA]</scope>
    <source>
        <strain evidence="2">DSM 21264</strain>
    </source>
</reference>